<dbReference type="VEuPathDB" id="FungiDB:ASPCADRAFT_402113"/>
<dbReference type="OrthoDB" id="4499616at2759"/>
<keyword evidence="2" id="KW-1185">Reference proteome</keyword>
<reference evidence="2" key="1">
    <citation type="journal article" date="2017" name="Genome Biol.">
        <title>Comparative genomics reveals high biological diversity and specific adaptations in the industrially and medically important fungal genus Aspergillus.</title>
        <authorList>
            <person name="de Vries R.P."/>
            <person name="Riley R."/>
            <person name="Wiebenga A."/>
            <person name="Aguilar-Osorio G."/>
            <person name="Amillis S."/>
            <person name="Uchima C.A."/>
            <person name="Anderluh G."/>
            <person name="Asadollahi M."/>
            <person name="Askin M."/>
            <person name="Barry K."/>
            <person name="Battaglia E."/>
            <person name="Bayram O."/>
            <person name="Benocci T."/>
            <person name="Braus-Stromeyer S.A."/>
            <person name="Caldana C."/>
            <person name="Canovas D."/>
            <person name="Cerqueira G.C."/>
            <person name="Chen F."/>
            <person name="Chen W."/>
            <person name="Choi C."/>
            <person name="Clum A."/>
            <person name="Dos Santos R.A."/>
            <person name="Damasio A.R."/>
            <person name="Diallinas G."/>
            <person name="Emri T."/>
            <person name="Fekete E."/>
            <person name="Flipphi M."/>
            <person name="Freyberg S."/>
            <person name="Gallo A."/>
            <person name="Gournas C."/>
            <person name="Habgood R."/>
            <person name="Hainaut M."/>
            <person name="Harispe M.L."/>
            <person name="Henrissat B."/>
            <person name="Hilden K.S."/>
            <person name="Hope R."/>
            <person name="Hossain A."/>
            <person name="Karabika E."/>
            <person name="Karaffa L."/>
            <person name="Karanyi Z."/>
            <person name="Krasevec N."/>
            <person name="Kuo A."/>
            <person name="Kusch H."/>
            <person name="LaButti K."/>
            <person name="Lagendijk E.L."/>
            <person name="Lapidus A."/>
            <person name="Levasseur A."/>
            <person name="Lindquist E."/>
            <person name="Lipzen A."/>
            <person name="Logrieco A.F."/>
            <person name="MacCabe A."/>
            <person name="Maekelae M.R."/>
            <person name="Malavazi I."/>
            <person name="Melin P."/>
            <person name="Meyer V."/>
            <person name="Mielnichuk N."/>
            <person name="Miskei M."/>
            <person name="Molnar A.P."/>
            <person name="Mule G."/>
            <person name="Ngan C.Y."/>
            <person name="Orejas M."/>
            <person name="Orosz E."/>
            <person name="Ouedraogo J.P."/>
            <person name="Overkamp K.M."/>
            <person name="Park H.-S."/>
            <person name="Perrone G."/>
            <person name="Piumi F."/>
            <person name="Punt P.J."/>
            <person name="Ram A.F."/>
            <person name="Ramon A."/>
            <person name="Rauscher S."/>
            <person name="Record E."/>
            <person name="Riano-Pachon D.M."/>
            <person name="Robert V."/>
            <person name="Roehrig J."/>
            <person name="Ruller R."/>
            <person name="Salamov A."/>
            <person name="Salih N.S."/>
            <person name="Samson R.A."/>
            <person name="Sandor E."/>
            <person name="Sanguinetti M."/>
            <person name="Schuetze T."/>
            <person name="Sepcic K."/>
            <person name="Shelest E."/>
            <person name="Sherlock G."/>
            <person name="Sophianopoulou V."/>
            <person name="Squina F.M."/>
            <person name="Sun H."/>
            <person name="Susca A."/>
            <person name="Todd R.B."/>
            <person name="Tsang A."/>
            <person name="Unkles S.E."/>
            <person name="van de Wiele N."/>
            <person name="van Rossen-Uffink D."/>
            <person name="Oliveira J.V."/>
            <person name="Vesth T.C."/>
            <person name="Visser J."/>
            <person name="Yu J.-H."/>
            <person name="Zhou M."/>
            <person name="Andersen M.R."/>
            <person name="Archer D.B."/>
            <person name="Baker S.E."/>
            <person name="Benoit I."/>
            <person name="Brakhage A.A."/>
            <person name="Braus G.H."/>
            <person name="Fischer R."/>
            <person name="Frisvad J.C."/>
            <person name="Goldman G.H."/>
            <person name="Houbraken J."/>
            <person name="Oakley B."/>
            <person name="Pocsi I."/>
            <person name="Scazzocchio C."/>
            <person name="Seiboth B."/>
            <person name="vanKuyk P.A."/>
            <person name="Wortman J."/>
            <person name="Dyer P.S."/>
            <person name="Grigoriev I.V."/>
        </authorList>
    </citation>
    <scope>NUCLEOTIDE SEQUENCE [LARGE SCALE GENOMIC DNA]</scope>
    <source>
        <strain evidence="2">ITEM 5010</strain>
    </source>
</reference>
<gene>
    <name evidence="1" type="ORF">ASPCADRAFT_402113</name>
</gene>
<name>A0A1R3RXY3_ASPC5</name>
<evidence type="ECO:0000313" key="2">
    <source>
        <dbReference type="Proteomes" id="UP000188318"/>
    </source>
</evidence>
<dbReference type="AlphaFoldDB" id="A0A1R3RXY3"/>
<dbReference type="OMA" id="SWFPSRE"/>
<proteinExistence type="predicted"/>
<dbReference type="Proteomes" id="UP000188318">
    <property type="component" value="Unassembled WGS sequence"/>
</dbReference>
<organism evidence="1 2">
    <name type="scientific">Aspergillus carbonarius (strain ITEM 5010)</name>
    <dbReference type="NCBI Taxonomy" id="602072"/>
    <lineage>
        <taxon>Eukaryota</taxon>
        <taxon>Fungi</taxon>
        <taxon>Dikarya</taxon>
        <taxon>Ascomycota</taxon>
        <taxon>Pezizomycotina</taxon>
        <taxon>Eurotiomycetes</taxon>
        <taxon>Eurotiomycetidae</taxon>
        <taxon>Eurotiales</taxon>
        <taxon>Aspergillaceae</taxon>
        <taxon>Aspergillus</taxon>
        <taxon>Aspergillus subgen. Circumdati</taxon>
    </lineage>
</organism>
<dbReference type="EMBL" id="KV907494">
    <property type="protein sequence ID" value="OOF99338.1"/>
    <property type="molecule type" value="Genomic_DNA"/>
</dbReference>
<sequence>MATYTPSLQGNIGFLNTLQLVKPHSLEETVQHVWQEIVTEWFPGRDGYKWGFKGATLANNNFPDVTVIQRPSSDTPTGWDNTITGQFLDDLSQTLYASERLYGAVAIGLKVRFFQFDGTAPANQQLVQLHQGTFDMGGPNGIAQVEDMMNYIKANGWQWAI</sequence>
<evidence type="ECO:0000313" key="1">
    <source>
        <dbReference type="EMBL" id="OOF99338.1"/>
    </source>
</evidence>
<accession>A0A1R3RXY3</accession>
<dbReference type="STRING" id="602072.A0A1R3RXY3"/>
<protein>
    <submittedName>
        <fullName evidence="1">Uncharacterized protein</fullName>
    </submittedName>
</protein>